<dbReference type="Gene3D" id="3.20.20.140">
    <property type="entry name" value="Metal-dependent hydrolases"/>
    <property type="match status" value="1"/>
</dbReference>
<dbReference type="SUPFAM" id="SSF51338">
    <property type="entry name" value="Composite domain of metallo-dependent hydrolases"/>
    <property type="match status" value="2"/>
</dbReference>
<name>A0AAU7JJ21_9HYPH</name>
<accession>A0AAU7JJ21</accession>
<dbReference type="PANTHER" id="PTHR43135">
    <property type="entry name" value="ALPHA-D-RIBOSE 1-METHYLPHOSPHONATE 5-TRIPHOSPHATE DIPHOSPHATASE"/>
    <property type="match status" value="1"/>
</dbReference>
<dbReference type="RefSeq" id="WP_406857142.1">
    <property type="nucleotide sequence ID" value="NZ_CP157484.1"/>
</dbReference>
<dbReference type="InterPro" id="IPR011059">
    <property type="entry name" value="Metal-dep_hydrolase_composite"/>
</dbReference>
<organism evidence="2">
    <name type="scientific">Alsobacter sp. KACC 23698</name>
    <dbReference type="NCBI Taxonomy" id="3149229"/>
    <lineage>
        <taxon>Bacteria</taxon>
        <taxon>Pseudomonadati</taxon>
        <taxon>Pseudomonadota</taxon>
        <taxon>Alphaproteobacteria</taxon>
        <taxon>Hyphomicrobiales</taxon>
        <taxon>Alsobacteraceae</taxon>
        <taxon>Alsobacter</taxon>
    </lineage>
</organism>
<evidence type="ECO:0000313" key="2">
    <source>
        <dbReference type="EMBL" id="XBO40286.1"/>
    </source>
</evidence>
<dbReference type="InterPro" id="IPR051781">
    <property type="entry name" value="Metallo-dep_Hydrolase"/>
</dbReference>
<dbReference type="AlphaFoldDB" id="A0AAU7JJ21"/>
<dbReference type="GO" id="GO:0016810">
    <property type="term" value="F:hydrolase activity, acting on carbon-nitrogen (but not peptide) bonds"/>
    <property type="evidence" value="ECO:0007669"/>
    <property type="project" value="InterPro"/>
</dbReference>
<dbReference type="InterPro" id="IPR006680">
    <property type="entry name" value="Amidohydro-rel"/>
</dbReference>
<protein>
    <submittedName>
        <fullName evidence="2">Amidohydrolase family protein</fullName>
    </submittedName>
</protein>
<dbReference type="InterPro" id="IPR057744">
    <property type="entry name" value="OTAase-like"/>
</dbReference>
<dbReference type="Pfam" id="PF01979">
    <property type="entry name" value="Amidohydro_1"/>
    <property type="match status" value="1"/>
</dbReference>
<dbReference type="EMBL" id="CP157484">
    <property type="protein sequence ID" value="XBO40286.1"/>
    <property type="molecule type" value="Genomic_DNA"/>
</dbReference>
<dbReference type="PANTHER" id="PTHR43135:SF3">
    <property type="entry name" value="ALPHA-D-RIBOSE 1-METHYLPHOSPHONATE 5-TRIPHOSPHATE DIPHOSPHATASE"/>
    <property type="match status" value="1"/>
</dbReference>
<dbReference type="CDD" id="cd01299">
    <property type="entry name" value="Met_dep_hydrolase_A"/>
    <property type="match status" value="1"/>
</dbReference>
<proteinExistence type="predicted"/>
<dbReference type="SUPFAM" id="SSF51556">
    <property type="entry name" value="Metallo-dependent hydrolases"/>
    <property type="match status" value="1"/>
</dbReference>
<reference evidence="2" key="1">
    <citation type="submission" date="2024-05" db="EMBL/GenBank/DDBJ databases">
        <authorList>
            <person name="Kim S."/>
            <person name="Heo J."/>
            <person name="Choi H."/>
            <person name="Choi Y."/>
            <person name="Kwon S.-W."/>
            <person name="Kim Y."/>
        </authorList>
    </citation>
    <scope>NUCLEOTIDE SEQUENCE</scope>
    <source>
        <strain evidence="2">KACC 23698</strain>
    </source>
</reference>
<feature type="domain" description="Amidohydrolase-related" evidence="1">
    <location>
        <begin position="54"/>
        <end position="402"/>
    </location>
</feature>
<evidence type="ECO:0000259" key="1">
    <source>
        <dbReference type="Pfam" id="PF01979"/>
    </source>
</evidence>
<dbReference type="Gene3D" id="2.30.40.10">
    <property type="entry name" value="Urease, subunit C, domain 1"/>
    <property type="match status" value="1"/>
</dbReference>
<gene>
    <name evidence="2" type="ORF">ABEG18_05760</name>
</gene>
<dbReference type="InterPro" id="IPR032466">
    <property type="entry name" value="Metal_Hydrolase"/>
</dbReference>
<sequence length="412" mass="44046">MSRLHLTNLRLLDVREGASKPGFHVTIKGDRIVDVSDGPLDAGDGEIVDLQGRVLMPGLIDCHVHVNAVQLNLAPTRQLPASLVTAGAARIMRGMLMRGFTTVRDAGGADRGLKLAVEQGLFAGPRLYISGRAISQTGGHGDFRPQIDQPDPGALDHLFDGIGRIADGVPEVRRAARDEIRLGADHIKIMASGGVASMADPIDFLQYSDEELDAFVDEARRARTYVMAHAYTADAIARCLRAGVRSIEHANLIDEETADLMVARGAYMVPTLVTYDALAREGRALGFSEVGLHKLQQVLDVGTKSLEIAKAAGVKMAYGTDLLGDLHRLQSDEFRIRSAVLSAADIIRSATQTGAELIGMAGQLGVIAPGAFADLLVVDGDPLEDLGLLQEQGRSLRAIIQGGKFVKNELRA</sequence>